<comment type="caution">
    <text evidence="1">The sequence shown here is derived from an EMBL/GenBank/DDBJ whole genome shotgun (WGS) entry which is preliminary data.</text>
</comment>
<name>A0A843TBK6_COLES</name>
<dbReference type="AlphaFoldDB" id="A0A843TBK6"/>
<sequence length="238" mass="25140">MAGSWASAAGAWAELGGAARGAGAMDHAEALRSAGRSYVLAEAVGRPEEQMQQLWRGQQGSCAEWPDRIRARLVRCVRLLEPWAASAHVCDGGGRQMAAEVAGLRGQICAMAGSSGWRCWSSCVVPVRSKFGREVRPLVGEGDGFCYFWGNLLLLFCGFRRAKCGGKKLLEVPRQGLGRAGSAAGWRWCLSSAVAVRFGVEAAGDGGAMDGACGLLTGRPVPRCADGGKLGQRNWRLG</sequence>
<accession>A0A843TBK6</accession>
<proteinExistence type="predicted"/>
<gene>
    <name evidence="1" type="ORF">Taro_001995</name>
</gene>
<evidence type="ECO:0000313" key="1">
    <source>
        <dbReference type="EMBL" id="MQL69712.1"/>
    </source>
</evidence>
<organism evidence="1 2">
    <name type="scientific">Colocasia esculenta</name>
    <name type="common">Wild taro</name>
    <name type="synonym">Arum esculentum</name>
    <dbReference type="NCBI Taxonomy" id="4460"/>
    <lineage>
        <taxon>Eukaryota</taxon>
        <taxon>Viridiplantae</taxon>
        <taxon>Streptophyta</taxon>
        <taxon>Embryophyta</taxon>
        <taxon>Tracheophyta</taxon>
        <taxon>Spermatophyta</taxon>
        <taxon>Magnoliopsida</taxon>
        <taxon>Liliopsida</taxon>
        <taxon>Araceae</taxon>
        <taxon>Aroideae</taxon>
        <taxon>Colocasieae</taxon>
        <taxon>Colocasia</taxon>
    </lineage>
</organism>
<reference evidence="1" key="1">
    <citation type="submission" date="2017-07" db="EMBL/GenBank/DDBJ databases">
        <title>Taro Niue Genome Assembly and Annotation.</title>
        <authorList>
            <person name="Atibalentja N."/>
            <person name="Keating K."/>
            <person name="Fields C.J."/>
        </authorList>
    </citation>
    <scope>NUCLEOTIDE SEQUENCE</scope>
    <source>
        <strain evidence="1">Niue_2</strain>
        <tissue evidence="1">Leaf</tissue>
    </source>
</reference>
<evidence type="ECO:0000313" key="2">
    <source>
        <dbReference type="Proteomes" id="UP000652761"/>
    </source>
</evidence>
<keyword evidence="2" id="KW-1185">Reference proteome</keyword>
<dbReference type="Proteomes" id="UP000652761">
    <property type="component" value="Unassembled WGS sequence"/>
</dbReference>
<dbReference type="EMBL" id="NMUH01000045">
    <property type="protein sequence ID" value="MQL69712.1"/>
    <property type="molecule type" value="Genomic_DNA"/>
</dbReference>
<protein>
    <submittedName>
        <fullName evidence="1">Uncharacterized protein</fullName>
    </submittedName>
</protein>